<dbReference type="CDD" id="cd06550">
    <property type="entry name" value="TM_ABC_iron-siderophores_like"/>
    <property type="match status" value="1"/>
</dbReference>
<evidence type="ECO:0000256" key="2">
    <source>
        <dbReference type="ARBA" id="ARBA00007935"/>
    </source>
</evidence>
<organism evidence="9 10">
    <name type="scientific">Facklamia hominis</name>
    <dbReference type="NCBI Taxonomy" id="178214"/>
    <lineage>
        <taxon>Bacteria</taxon>
        <taxon>Bacillati</taxon>
        <taxon>Bacillota</taxon>
        <taxon>Bacilli</taxon>
        <taxon>Lactobacillales</taxon>
        <taxon>Aerococcaceae</taxon>
        <taxon>Facklamia</taxon>
    </lineage>
</organism>
<gene>
    <name evidence="9" type="ORF">QP433_02910</name>
</gene>
<evidence type="ECO:0000256" key="7">
    <source>
        <dbReference type="ARBA" id="ARBA00023136"/>
    </source>
</evidence>
<dbReference type="InterPro" id="IPR000522">
    <property type="entry name" value="ABC_transptr_permease_BtuC"/>
</dbReference>
<dbReference type="Proteomes" id="UP001229251">
    <property type="component" value="Unassembled WGS sequence"/>
</dbReference>
<name>A0AAJ1Q525_9LACT</name>
<keyword evidence="3" id="KW-0813">Transport</keyword>
<comment type="subcellular location">
    <subcellularLocation>
        <location evidence="1">Cell membrane</location>
        <topology evidence="1">Multi-pass membrane protein</topology>
    </subcellularLocation>
</comment>
<dbReference type="InterPro" id="IPR037294">
    <property type="entry name" value="ABC_BtuC-like"/>
</dbReference>
<comment type="similarity">
    <text evidence="2">Belongs to the binding-protein-dependent transport system permease family. FecCD subfamily.</text>
</comment>
<dbReference type="Gene3D" id="1.10.3470.10">
    <property type="entry name" value="ABC transporter involved in vitamin B12 uptake, BtuC"/>
    <property type="match status" value="1"/>
</dbReference>
<feature type="transmembrane region" description="Helical" evidence="8">
    <location>
        <begin position="137"/>
        <end position="163"/>
    </location>
</feature>
<accession>A0AAJ1Q525</accession>
<dbReference type="SUPFAM" id="SSF81345">
    <property type="entry name" value="ABC transporter involved in vitamin B12 uptake, BtuC"/>
    <property type="match status" value="1"/>
</dbReference>
<feature type="transmembrane region" description="Helical" evidence="8">
    <location>
        <begin position="183"/>
        <end position="200"/>
    </location>
</feature>
<proteinExistence type="inferred from homology"/>
<evidence type="ECO:0000256" key="6">
    <source>
        <dbReference type="ARBA" id="ARBA00022989"/>
    </source>
</evidence>
<feature type="transmembrane region" description="Helical" evidence="8">
    <location>
        <begin position="244"/>
        <end position="261"/>
    </location>
</feature>
<dbReference type="PANTHER" id="PTHR30472">
    <property type="entry name" value="FERRIC ENTEROBACTIN TRANSPORT SYSTEM PERMEASE PROTEIN"/>
    <property type="match status" value="1"/>
</dbReference>
<keyword evidence="4" id="KW-1003">Cell membrane</keyword>
<dbReference type="EMBL" id="JASOOE010000004">
    <property type="protein sequence ID" value="MDK7186924.1"/>
    <property type="molecule type" value="Genomic_DNA"/>
</dbReference>
<dbReference type="GO" id="GO:0005886">
    <property type="term" value="C:plasma membrane"/>
    <property type="evidence" value="ECO:0007669"/>
    <property type="project" value="UniProtKB-SubCell"/>
</dbReference>
<evidence type="ECO:0000256" key="5">
    <source>
        <dbReference type="ARBA" id="ARBA00022692"/>
    </source>
</evidence>
<protein>
    <submittedName>
        <fullName evidence="9">Iron chelate uptake ABC transporter family permease subunit</fullName>
    </submittedName>
</protein>
<evidence type="ECO:0000313" key="10">
    <source>
        <dbReference type="Proteomes" id="UP001229251"/>
    </source>
</evidence>
<feature type="transmembrane region" description="Helical" evidence="8">
    <location>
        <begin position="106"/>
        <end position="125"/>
    </location>
</feature>
<feature type="transmembrane region" description="Helical" evidence="8">
    <location>
        <begin position="268"/>
        <end position="290"/>
    </location>
</feature>
<dbReference type="PANTHER" id="PTHR30472:SF27">
    <property type="entry name" value="PETROBACTIN IMPORT SYSTEM PERMEASE PROTEIN YCLN"/>
    <property type="match status" value="1"/>
</dbReference>
<dbReference type="GO" id="GO:0033214">
    <property type="term" value="P:siderophore-iron import into cell"/>
    <property type="evidence" value="ECO:0007669"/>
    <property type="project" value="TreeGrafter"/>
</dbReference>
<evidence type="ECO:0000256" key="1">
    <source>
        <dbReference type="ARBA" id="ARBA00004651"/>
    </source>
</evidence>
<keyword evidence="7 8" id="KW-0472">Membrane</keyword>
<dbReference type="RefSeq" id="WP_285065494.1">
    <property type="nucleotide sequence ID" value="NZ_JASOOE010000004.1"/>
</dbReference>
<sequence>MIRRVKASRKIGLILLSMILLGLFLLSLFVGVYDLTQSQTAWKMLLITRLPRTLALVLTGASMALSGYIMQLLTQNRFVEPTTMGTMEWAGLGLILAYIIKPAAPLVFKMSLCIGFSIMGSLVFLRLVRHLRFKQSVLLPLVGILSGAVISAFSNFLALQFNLSQMLEVWFTASFASVQQGRYEYLWLIIGIVIIFYKLADELTIAGLGEEVASNLGVDYTKITFIGVFLVSVSVGIVAAVVGYLPFIGLIIPNIVAIFWGDHLKHNLPFILILGMICLLACDLLARWLIMPFEVPVSTILAMVGSMTFIALLYIQRKKGLR</sequence>
<evidence type="ECO:0000256" key="3">
    <source>
        <dbReference type="ARBA" id="ARBA00022448"/>
    </source>
</evidence>
<comment type="caution">
    <text evidence="9">The sequence shown here is derived from an EMBL/GenBank/DDBJ whole genome shotgun (WGS) entry which is preliminary data.</text>
</comment>
<evidence type="ECO:0000256" key="4">
    <source>
        <dbReference type="ARBA" id="ARBA00022475"/>
    </source>
</evidence>
<evidence type="ECO:0000256" key="8">
    <source>
        <dbReference type="SAM" id="Phobius"/>
    </source>
</evidence>
<reference evidence="9" key="1">
    <citation type="submission" date="2023-05" db="EMBL/GenBank/DDBJ databases">
        <title>Cataloging the Phylogenetic Diversity of Human Bladder Bacteria.</title>
        <authorList>
            <person name="Du J."/>
        </authorList>
    </citation>
    <scope>NUCLEOTIDE SEQUENCE</scope>
    <source>
        <strain evidence="9">UMB1231</strain>
    </source>
</reference>
<keyword evidence="5 8" id="KW-0812">Transmembrane</keyword>
<evidence type="ECO:0000313" key="9">
    <source>
        <dbReference type="EMBL" id="MDK7186924.1"/>
    </source>
</evidence>
<feature type="transmembrane region" description="Helical" evidence="8">
    <location>
        <begin position="53"/>
        <end position="70"/>
    </location>
</feature>
<dbReference type="Pfam" id="PF01032">
    <property type="entry name" value="FecCD"/>
    <property type="match status" value="1"/>
</dbReference>
<dbReference type="GO" id="GO:0022857">
    <property type="term" value="F:transmembrane transporter activity"/>
    <property type="evidence" value="ECO:0007669"/>
    <property type="project" value="InterPro"/>
</dbReference>
<keyword evidence="6 8" id="KW-1133">Transmembrane helix</keyword>
<feature type="transmembrane region" description="Helical" evidence="8">
    <location>
        <begin position="296"/>
        <end position="315"/>
    </location>
</feature>
<feature type="transmembrane region" description="Helical" evidence="8">
    <location>
        <begin position="12"/>
        <end position="33"/>
    </location>
</feature>
<dbReference type="AlphaFoldDB" id="A0AAJ1Q525"/>